<dbReference type="InterPro" id="IPR029026">
    <property type="entry name" value="tRNA_m1G_MTases_N"/>
</dbReference>
<dbReference type="GO" id="GO:0032259">
    <property type="term" value="P:methylation"/>
    <property type="evidence" value="ECO:0007669"/>
    <property type="project" value="UniProtKB-KW"/>
</dbReference>
<feature type="domain" description="RNA 2-O ribose methyltransferase substrate binding" evidence="4">
    <location>
        <begin position="9"/>
        <end position="78"/>
    </location>
</feature>
<dbReference type="InterPro" id="IPR029028">
    <property type="entry name" value="Alpha/beta_knot_MTases"/>
</dbReference>
<evidence type="ECO:0000313" key="6">
    <source>
        <dbReference type="Proteomes" id="UP000283644"/>
    </source>
</evidence>
<evidence type="ECO:0000256" key="1">
    <source>
        <dbReference type="ARBA" id="ARBA00007228"/>
    </source>
</evidence>
<evidence type="ECO:0000256" key="3">
    <source>
        <dbReference type="ARBA" id="ARBA00022679"/>
    </source>
</evidence>
<dbReference type="SMART" id="SM00967">
    <property type="entry name" value="SpoU_sub_bind"/>
    <property type="match status" value="1"/>
</dbReference>
<dbReference type="InterPro" id="IPR051259">
    <property type="entry name" value="rRNA_Methyltransferase"/>
</dbReference>
<protein>
    <submittedName>
        <fullName evidence="5">RNA methyltransferase</fullName>
    </submittedName>
</protein>
<name>A0A417XVE0_9ACTN</name>
<comment type="caution">
    <text evidence="5">The sequence shown here is derived from an EMBL/GenBank/DDBJ whole genome shotgun (WGS) entry which is preliminary data.</text>
</comment>
<evidence type="ECO:0000256" key="2">
    <source>
        <dbReference type="ARBA" id="ARBA00022603"/>
    </source>
</evidence>
<sequence>MRSERRLFLADGPKAVEGALEVPERVVEVFATPAAAEQYDALLAGVDVSLVDDRALASLSDAVNPAGVVAVCRHFDTPLDAVLAEGAATLLAICADVRDPGNAGTVIRCADAAGADGVVLAGDSVDAYNPKTVRASVGSLFHVPFAIERDPVAAVRAAQAAGLTVLAADGGGEVDLFEADDLLARPTAWLFGNEAWGLPAELAALADHGVRIPILGRAESLNLATAAALCLYASARAGMRGH</sequence>
<keyword evidence="2 5" id="KW-0489">Methyltransferase</keyword>
<dbReference type="EMBL" id="QXGH01000033">
    <property type="protein sequence ID" value="RHW24382.1"/>
    <property type="molecule type" value="Genomic_DNA"/>
</dbReference>
<proteinExistence type="inferred from homology"/>
<dbReference type="SUPFAM" id="SSF55315">
    <property type="entry name" value="L30e-like"/>
    <property type="match status" value="1"/>
</dbReference>
<keyword evidence="6" id="KW-1185">Reference proteome</keyword>
<dbReference type="Pfam" id="PF22435">
    <property type="entry name" value="MRM3-like_sub_bind"/>
    <property type="match status" value="1"/>
</dbReference>
<dbReference type="OrthoDB" id="9794400at2"/>
<dbReference type="InterPro" id="IPR053888">
    <property type="entry name" value="MRM3-like_sub_bind"/>
</dbReference>
<evidence type="ECO:0000313" key="5">
    <source>
        <dbReference type="EMBL" id="RHW24382.1"/>
    </source>
</evidence>
<dbReference type="PANTHER" id="PTHR43191:SF2">
    <property type="entry name" value="RRNA METHYLTRANSFERASE 3, MITOCHONDRIAL"/>
    <property type="match status" value="1"/>
</dbReference>
<dbReference type="Gene3D" id="3.40.1280.10">
    <property type="match status" value="1"/>
</dbReference>
<dbReference type="GO" id="GO:0003723">
    <property type="term" value="F:RNA binding"/>
    <property type="evidence" value="ECO:0007669"/>
    <property type="project" value="InterPro"/>
</dbReference>
<accession>A0A417XVE0</accession>
<organism evidence="5 6">
    <name type="scientific">Nocardioides immobilis</name>
    <dbReference type="NCBI Taxonomy" id="2049295"/>
    <lineage>
        <taxon>Bacteria</taxon>
        <taxon>Bacillati</taxon>
        <taxon>Actinomycetota</taxon>
        <taxon>Actinomycetes</taxon>
        <taxon>Propionibacteriales</taxon>
        <taxon>Nocardioidaceae</taxon>
        <taxon>Nocardioides</taxon>
    </lineage>
</organism>
<dbReference type="InterPro" id="IPR029064">
    <property type="entry name" value="Ribosomal_eL30-like_sf"/>
</dbReference>
<dbReference type="GO" id="GO:0005737">
    <property type="term" value="C:cytoplasm"/>
    <property type="evidence" value="ECO:0007669"/>
    <property type="project" value="UniProtKB-ARBA"/>
</dbReference>
<dbReference type="PANTHER" id="PTHR43191">
    <property type="entry name" value="RRNA METHYLTRANSFERASE 3"/>
    <property type="match status" value="1"/>
</dbReference>
<dbReference type="InterPro" id="IPR013123">
    <property type="entry name" value="SpoU_subst-bd"/>
</dbReference>
<evidence type="ECO:0000259" key="4">
    <source>
        <dbReference type="SMART" id="SM00967"/>
    </source>
</evidence>
<reference evidence="5 6" key="1">
    <citation type="submission" date="2018-09" db="EMBL/GenBank/DDBJ databases">
        <title>Genome sequencing of Nocardioides immobilis CCTCC AB 2017083 for comparison to Nocardioides silvaticus.</title>
        <authorList>
            <person name="Li C."/>
            <person name="Wang G."/>
        </authorList>
    </citation>
    <scope>NUCLEOTIDE SEQUENCE [LARGE SCALE GENOMIC DNA]</scope>
    <source>
        <strain evidence="5 6">CCTCC AB 2017083</strain>
    </source>
</reference>
<dbReference type="CDD" id="cd18095">
    <property type="entry name" value="SpoU-like_rRNA-MTase"/>
    <property type="match status" value="1"/>
</dbReference>
<keyword evidence="3 5" id="KW-0808">Transferase</keyword>
<dbReference type="InterPro" id="IPR001537">
    <property type="entry name" value="SpoU_MeTrfase"/>
</dbReference>
<dbReference type="AlphaFoldDB" id="A0A417XVE0"/>
<dbReference type="GO" id="GO:0006396">
    <property type="term" value="P:RNA processing"/>
    <property type="evidence" value="ECO:0007669"/>
    <property type="project" value="InterPro"/>
</dbReference>
<comment type="similarity">
    <text evidence="1">Belongs to the class IV-like SAM-binding methyltransferase superfamily. RNA methyltransferase TrmH family.</text>
</comment>
<dbReference type="GO" id="GO:0008173">
    <property type="term" value="F:RNA methyltransferase activity"/>
    <property type="evidence" value="ECO:0007669"/>
    <property type="project" value="InterPro"/>
</dbReference>
<dbReference type="Pfam" id="PF00588">
    <property type="entry name" value="SpoU_methylase"/>
    <property type="match status" value="1"/>
</dbReference>
<dbReference type="SUPFAM" id="SSF75217">
    <property type="entry name" value="alpha/beta knot"/>
    <property type="match status" value="1"/>
</dbReference>
<dbReference type="Gene3D" id="3.30.1330.30">
    <property type="match status" value="1"/>
</dbReference>
<dbReference type="Proteomes" id="UP000283644">
    <property type="component" value="Unassembled WGS sequence"/>
</dbReference>
<gene>
    <name evidence="5" type="ORF">D0Z08_25055</name>
</gene>